<dbReference type="OrthoDB" id="1262180at2"/>
<evidence type="ECO:0000313" key="1">
    <source>
        <dbReference type="EMBL" id="VEE10740.1"/>
    </source>
</evidence>
<dbReference type="GeneID" id="93023733"/>
<dbReference type="KEGG" id="cgle:NCTC11432_04364"/>
<evidence type="ECO:0000313" key="2">
    <source>
        <dbReference type="Proteomes" id="UP000279227"/>
    </source>
</evidence>
<protein>
    <submittedName>
        <fullName evidence="1">Uncharacterized protein</fullName>
    </submittedName>
</protein>
<dbReference type="Proteomes" id="UP000279227">
    <property type="component" value="Chromosome"/>
</dbReference>
<dbReference type="AlphaFoldDB" id="A0A448B849"/>
<dbReference type="EMBL" id="LR134289">
    <property type="protein sequence ID" value="VEE10740.1"/>
    <property type="molecule type" value="Genomic_DNA"/>
</dbReference>
<sequence>MPKNVQGQVVCINEGKTINGTQNHPILKVEGNTVMPRGYVDQNGMIAVNHDQVQAFEVYICDNCKYTELYKLPQN</sequence>
<dbReference type="RefSeq" id="WP_002984481.1">
    <property type="nucleotide sequence ID" value="NZ_CP068486.1"/>
</dbReference>
<accession>A0A448B849</accession>
<proteinExistence type="predicted"/>
<organism evidence="1 2">
    <name type="scientific">Chryseobacterium gleum</name>
    <name type="common">Flavobacterium gleum</name>
    <dbReference type="NCBI Taxonomy" id="250"/>
    <lineage>
        <taxon>Bacteria</taxon>
        <taxon>Pseudomonadati</taxon>
        <taxon>Bacteroidota</taxon>
        <taxon>Flavobacteriia</taxon>
        <taxon>Flavobacteriales</taxon>
        <taxon>Weeksellaceae</taxon>
        <taxon>Chryseobacterium group</taxon>
        <taxon>Chryseobacterium</taxon>
    </lineage>
</organism>
<name>A0A448B849_CHRGE</name>
<gene>
    <name evidence="1" type="ORF">NCTC11432_04364</name>
</gene>
<reference evidence="1 2" key="1">
    <citation type="submission" date="2018-12" db="EMBL/GenBank/DDBJ databases">
        <authorList>
            <consortium name="Pathogen Informatics"/>
        </authorList>
    </citation>
    <scope>NUCLEOTIDE SEQUENCE [LARGE SCALE GENOMIC DNA]</scope>
    <source>
        <strain evidence="1 2">NCTC11432</strain>
    </source>
</reference>